<dbReference type="InterPro" id="IPR038765">
    <property type="entry name" value="Papain-like_cys_pep_sf"/>
</dbReference>
<dbReference type="RefSeq" id="WP_221032978.1">
    <property type="nucleotide sequence ID" value="NZ_CP139781.1"/>
</dbReference>
<sequence>MILRITHETRYRYAEPVSLSGHLLYLRPRENSRQRLHHFDLSISPDPILSRVEDPLDNERWTIRFPENTDHLDLVSTAVVETLESNPFNFVLDPSAIESPFEYAPELKFALGPYLAPPFDDTQRALQAWLDQNFAERPRNTVEMLTAFSQLIYERLTYVRREERGIQPSLTTLELGGGACRDFAVLFTELCRTLGLAARFVSGYMHAPDGDDHRTIGAMHAWAEVYLPGAGWKAIDPTHGIWCDDRFVPVAHGAQAEVVNPVQGDYFAPHPVASSLEVSVIVEPTELPASSQQQQQS</sequence>
<protein>
    <submittedName>
        <fullName evidence="2">Transglutaminase family protein</fullName>
    </submittedName>
</protein>
<keyword evidence="3" id="KW-1185">Reference proteome</keyword>
<feature type="domain" description="Transglutaminase-like" evidence="1">
    <location>
        <begin position="172"/>
        <end position="239"/>
    </location>
</feature>
<accession>A0ABZ1CE33</accession>
<dbReference type="PANTHER" id="PTHR33490">
    <property type="entry name" value="BLR5614 PROTEIN-RELATED"/>
    <property type="match status" value="1"/>
</dbReference>
<organism evidence="2 3">
    <name type="scientific">Actomonas aquatica</name>
    <dbReference type="NCBI Taxonomy" id="2866162"/>
    <lineage>
        <taxon>Bacteria</taxon>
        <taxon>Pseudomonadati</taxon>
        <taxon>Verrucomicrobiota</taxon>
        <taxon>Opitutia</taxon>
        <taxon>Opitutales</taxon>
        <taxon>Opitutaceae</taxon>
        <taxon>Actomonas</taxon>
    </lineage>
</organism>
<dbReference type="Pfam" id="PF08379">
    <property type="entry name" value="Bact_transglu_N"/>
    <property type="match status" value="1"/>
</dbReference>
<dbReference type="SMART" id="SM00460">
    <property type="entry name" value="TGc"/>
    <property type="match status" value="1"/>
</dbReference>
<dbReference type="Pfam" id="PF01841">
    <property type="entry name" value="Transglut_core"/>
    <property type="match status" value="1"/>
</dbReference>
<evidence type="ECO:0000313" key="2">
    <source>
        <dbReference type="EMBL" id="WRQ88545.1"/>
    </source>
</evidence>
<dbReference type="InterPro" id="IPR013589">
    <property type="entry name" value="Bac_transglu_N"/>
</dbReference>
<name>A0ABZ1CE33_9BACT</name>
<dbReference type="InterPro" id="IPR002931">
    <property type="entry name" value="Transglutaminase-like"/>
</dbReference>
<dbReference type="SUPFAM" id="SSF54001">
    <property type="entry name" value="Cysteine proteinases"/>
    <property type="match status" value="1"/>
</dbReference>
<evidence type="ECO:0000259" key="1">
    <source>
        <dbReference type="SMART" id="SM00460"/>
    </source>
</evidence>
<dbReference type="Gene3D" id="3.10.620.30">
    <property type="match status" value="1"/>
</dbReference>
<reference evidence="2 3" key="1">
    <citation type="submission" date="2021-08" db="EMBL/GenBank/DDBJ databases">
        <authorList>
            <person name="Zhang D."/>
            <person name="Zhang A."/>
            <person name="Wang L."/>
        </authorList>
    </citation>
    <scope>NUCLEOTIDE SEQUENCE [LARGE SCALE GENOMIC DNA]</scope>
    <source>
        <strain evidence="2 3">WL0086</strain>
    </source>
</reference>
<dbReference type="EMBL" id="CP139781">
    <property type="protein sequence ID" value="WRQ88545.1"/>
    <property type="molecule type" value="Genomic_DNA"/>
</dbReference>
<gene>
    <name evidence="2" type="ORF">K1X11_003960</name>
</gene>
<dbReference type="PANTHER" id="PTHR33490:SF1">
    <property type="entry name" value="SLL1233 PROTEIN"/>
    <property type="match status" value="1"/>
</dbReference>
<dbReference type="Proteomes" id="UP000738431">
    <property type="component" value="Chromosome"/>
</dbReference>
<proteinExistence type="predicted"/>
<reference evidence="2 3" key="2">
    <citation type="submission" date="2023-12" db="EMBL/GenBank/DDBJ databases">
        <title>Description of an unclassified Opitutus bacterium of Verrucomicrobiota.</title>
        <authorList>
            <person name="Zhang D.-F."/>
        </authorList>
    </citation>
    <scope>NUCLEOTIDE SEQUENCE [LARGE SCALE GENOMIC DNA]</scope>
    <source>
        <strain evidence="2 3">WL0086</strain>
    </source>
</reference>
<evidence type="ECO:0000313" key="3">
    <source>
        <dbReference type="Proteomes" id="UP000738431"/>
    </source>
</evidence>